<comment type="catalytic activity">
    <reaction evidence="4 5">
        <text>L-glutaminyl-[peptide chain release factor] + S-adenosyl-L-methionine = N(5)-methyl-L-glutaminyl-[peptide chain release factor] + S-adenosyl-L-homocysteine + H(+)</text>
        <dbReference type="Rhea" id="RHEA:42896"/>
        <dbReference type="Rhea" id="RHEA-COMP:10271"/>
        <dbReference type="Rhea" id="RHEA-COMP:10272"/>
        <dbReference type="ChEBI" id="CHEBI:15378"/>
        <dbReference type="ChEBI" id="CHEBI:30011"/>
        <dbReference type="ChEBI" id="CHEBI:57856"/>
        <dbReference type="ChEBI" id="CHEBI:59789"/>
        <dbReference type="ChEBI" id="CHEBI:61891"/>
        <dbReference type="EC" id="2.1.1.297"/>
    </reaction>
</comment>
<proteinExistence type="inferred from homology"/>
<dbReference type="InterPro" id="IPR004556">
    <property type="entry name" value="HemK-like"/>
</dbReference>
<feature type="binding site" evidence="5">
    <location>
        <position position="144"/>
    </location>
    <ligand>
        <name>S-adenosyl-L-methionine</name>
        <dbReference type="ChEBI" id="CHEBI:59789"/>
    </ligand>
</feature>
<comment type="function">
    <text evidence="5">Methylates the class 1 translation termination release factors RF1/PrfA and RF2/PrfB on the glutamine residue of the universally conserved GGQ motif.</text>
</comment>
<evidence type="ECO:0000256" key="4">
    <source>
        <dbReference type="ARBA" id="ARBA00048391"/>
    </source>
</evidence>
<gene>
    <name evidence="5 8" type="primary">prmC</name>
    <name evidence="8" type="ORF">LOOC260_116080</name>
</gene>
<dbReference type="InterPro" id="IPR050320">
    <property type="entry name" value="N5-glutamine_MTase"/>
</dbReference>
<dbReference type="PROSITE" id="PS00092">
    <property type="entry name" value="N6_MTASE"/>
    <property type="match status" value="1"/>
</dbReference>
<evidence type="ECO:0000256" key="5">
    <source>
        <dbReference type="HAMAP-Rule" id="MF_02126"/>
    </source>
</evidence>
<comment type="caution">
    <text evidence="5">Lacks conserved residue(s) required for the propagation of feature annotation.</text>
</comment>
<dbReference type="InterPro" id="IPR019874">
    <property type="entry name" value="RF_methyltr_PrmC"/>
</dbReference>
<dbReference type="NCBIfam" id="TIGR03534">
    <property type="entry name" value="RF_mod_PrmC"/>
    <property type="match status" value="1"/>
</dbReference>
<dbReference type="SUPFAM" id="SSF53335">
    <property type="entry name" value="S-adenosyl-L-methionine-dependent methyltransferases"/>
    <property type="match status" value="1"/>
</dbReference>
<dbReference type="CDD" id="cd02440">
    <property type="entry name" value="AdoMet_MTases"/>
    <property type="match status" value="1"/>
</dbReference>
<feature type="domain" description="Methyltransferase small" evidence="6">
    <location>
        <begin position="106"/>
        <end position="194"/>
    </location>
</feature>
<feature type="binding site" evidence="5">
    <location>
        <position position="186"/>
    </location>
    <ligand>
        <name>S-adenosyl-L-methionine</name>
        <dbReference type="ChEBI" id="CHEBI:59789"/>
    </ligand>
</feature>
<dbReference type="InterPro" id="IPR040758">
    <property type="entry name" value="PrmC_N"/>
</dbReference>
<keyword evidence="1 5" id="KW-0489">Methyltransferase</keyword>
<keyword evidence="3 5" id="KW-0949">S-adenosyl-L-methionine</keyword>
<dbReference type="HOGENOM" id="CLU_018398_3_2_9"/>
<dbReference type="STRING" id="1291742.LOOC260_116080"/>
<evidence type="ECO:0000256" key="2">
    <source>
        <dbReference type="ARBA" id="ARBA00022679"/>
    </source>
</evidence>
<dbReference type="EC" id="2.1.1.297" evidence="5"/>
<keyword evidence="2 5" id="KW-0808">Transferase</keyword>
<evidence type="ECO:0000313" key="9">
    <source>
        <dbReference type="Proteomes" id="UP000031620"/>
    </source>
</evidence>
<dbReference type="InterPro" id="IPR002052">
    <property type="entry name" value="DNA_methylase_N6_adenine_CS"/>
</dbReference>
<organism evidence="8 9">
    <name type="scientific">Paucilactobacillus hokkaidonensis JCM 18461</name>
    <dbReference type="NCBI Taxonomy" id="1291742"/>
    <lineage>
        <taxon>Bacteria</taxon>
        <taxon>Bacillati</taxon>
        <taxon>Bacillota</taxon>
        <taxon>Bacilli</taxon>
        <taxon>Lactobacillales</taxon>
        <taxon>Lactobacillaceae</taxon>
        <taxon>Paucilactobacillus</taxon>
    </lineage>
</organism>
<evidence type="ECO:0000259" key="6">
    <source>
        <dbReference type="Pfam" id="PF05175"/>
    </source>
</evidence>
<dbReference type="NCBIfam" id="TIGR00536">
    <property type="entry name" value="hemK_fam"/>
    <property type="match status" value="1"/>
</dbReference>
<evidence type="ECO:0000259" key="7">
    <source>
        <dbReference type="Pfam" id="PF17827"/>
    </source>
</evidence>
<dbReference type="Proteomes" id="UP000031620">
    <property type="component" value="Chromosome"/>
</dbReference>
<comment type="similarity">
    <text evidence="5">Belongs to the protein N5-glutamine methyltransferase family. PrmC subfamily.</text>
</comment>
<feature type="binding site" evidence="5">
    <location>
        <begin position="121"/>
        <end position="125"/>
    </location>
    <ligand>
        <name>S-adenosyl-L-methionine</name>
        <dbReference type="ChEBI" id="CHEBI:59789"/>
    </ligand>
</feature>
<evidence type="ECO:0000256" key="3">
    <source>
        <dbReference type="ARBA" id="ARBA00022691"/>
    </source>
</evidence>
<name>A0A0A1GYP4_9LACO</name>
<dbReference type="EMBL" id="AP014680">
    <property type="protein sequence ID" value="BAP86118.1"/>
    <property type="molecule type" value="Genomic_DNA"/>
</dbReference>
<dbReference type="AlphaFoldDB" id="A0A0A1GYP4"/>
<dbReference type="InterPro" id="IPR007848">
    <property type="entry name" value="Small_mtfrase_dom"/>
</dbReference>
<accession>A0A0A1GYP4</accession>
<dbReference type="GO" id="GO:0032259">
    <property type="term" value="P:methylation"/>
    <property type="evidence" value="ECO:0007669"/>
    <property type="project" value="UniProtKB-KW"/>
</dbReference>
<dbReference type="RefSeq" id="WP_041094194.1">
    <property type="nucleotide sequence ID" value="NZ_AP014680.1"/>
</dbReference>
<dbReference type="Pfam" id="PF05175">
    <property type="entry name" value="MTS"/>
    <property type="match status" value="1"/>
</dbReference>
<dbReference type="PANTHER" id="PTHR18895">
    <property type="entry name" value="HEMK METHYLTRANSFERASE"/>
    <property type="match status" value="1"/>
</dbReference>
<dbReference type="HAMAP" id="MF_02126">
    <property type="entry name" value="RF_methyltr_PrmC"/>
    <property type="match status" value="1"/>
</dbReference>
<evidence type="ECO:0000256" key="1">
    <source>
        <dbReference type="ARBA" id="ARBA00022603"/>
    </source>
</evidence>
<sequence>MNNPTYREALNWASSHLVEESVDQSAPRFILMMRHNWTTTELLLHYSKRMQASEWQLFQDDIARLKQFEPAQYIVGKEIFYGRGFAVSPAVLIPESETEELVEWVLTEFTNDEPLRVLDLGTGSGVIGITLKLERPNWHVTASDISSEALGVATQNAQRLNADIHFVQSDLFENLVGVKFDLIVTNPPYIGQQELDAMDEQVLQYEPDVALFADHQGMGFYDKLFAQIQHVLTKDGQLFGETGYRQEHAIKTAITANYPNAIVETRHDINDQMRMVRVQNF</sequence>
<dbReference type="InterPro" id="IPR029063">
    <property type="entry name" value="SAM-dependent_MTases_sf"/>
</dbReference>
<dbReference type="GO" id="GO:0003676">
    <property type="term" value="F:nucleic acid binding"/>
    <property type="evidence" value="ECO:0007669"/>
    <property type="project" value="InterPro"/>
</dbReference>
<dbReference type="PANTHER" id="PTHR18895:SF74">
    <property type="entry name" value="MTRF1L RELEASE FACTOR GLUTAMINE METHYLTRANSFERASE"/>
    <property type="match status" value="1"/>
</dbReference>
<dbReference type="KEGG" id="lho:LOOC260_116080"/>
<protein>
    <recommendedName>
        <fullName evidence="5">Release factor glutamine methyltransferase</fullName>
        <shortName evidence="5">RF MTase</shortName>
        <ecNumber evidence="5">2.1.1.297</ecNumber>
    </recommendedName>
    <alternativeName>
        <fullName evidence="5">N5-glutamine methyltransferase PrmC</fullName>
    </alternativeName>
    <alternativeName>
        <fullName evidence="5">Protein-(glutamine-N5) MTase PrmC</fullName>
    </alternativeName>
    <alternativeName>
        <fullName evidence="5">Protein-glutamine N-methyltransferase PrmC</fullName>
    </alternativeName>
</protein>
<reference evidence="8 9" key="1">
    <citation type="submission" date="2014-11" db="EMBL/GenBank/DDBJ databases">
        <title>Complete genome sequence and analysis of Lactobacillus hokkaidonensis LOOC260T.</title>
        <authorList>
            <person name="Tanizawa Y."/>
            <person name="Tohno M."/>
            <person name="Kaminuma E."/>
            <person name="Nakamura Y."/>
            <person name="Arita M."/>
        </authorList>
    </citation>
    <scope>NUCLEOTIDE SEQUENCE [LARGE SCALE GENOMIC DNA]</scope>
    <source>
        <strain evidence="8 9">LOOC260</strain>
    </source>
</reference>
<dbReference type="Gene3D" id="3.40.50.150">
    <property type="entry name" value="Vaccinia Virus protein VP39"/>
    <property type="match status" value="1"/>
</dbReference>
<dbReference type="Pfam" id="PF17827">
    <property type="entry name" value="PrmC_N"/>
    <property type="match status" value="1"/>
</dbReference>
<feature type="domain" description="Release factor glutamine methyltransferase N-terminal" evidence="7">
    <location>
        <begin position="8"/>
        <end position="76"/>
    </location>
</feature>
<evidence type="ECO:0000313" key="8">
    <source>
        <dbReference type="EMBL" id="BAP86118.1"/>
    </source>
</evidence>
<dbReference type="GO" id="GO:0102559">
    <property type="term" value="F:peptide chain release factor N(5)-glutamine methyltransferase activity"/>
    <property type="evidence" value="ECO:0007669"/>
    <property type="project" value="UniProtKB-EC"/>
</dbReference>
<dbReference type="Gene3D" id="1.10.8.10">
    <property type="entry name" value="DNA helicase RuvA subunit, C-terminal domain"/>
    <property type="match status" value="1"/>
</dbReference>
<feature type="binding site" evidence="5">
    <location>
        <begin position="186"/>
        <end position="189"/>
    </location>
    <ligand>
        <name>substrate</name>
    </ligand>
</feature>